<sequence length="291" mass="32583">MQTEVIMIPYVISEDVALLLGAWAPTRGFQVPSQIFFEGWREEFVFFMQRMFPDVISVSEKEMTQGLSNLLEHIDLPVLSLDGVYVQADLSLELARQINGEKKEVGIGHRPGTPLLLHQVRKIQESGVREVALVDDVIFSGALIERVHHLLDRLGIRVGVVCAGVGMGEGVRRLLSHGYDVRCVRKFESVIDEVCERDFVPGVPQSGRAILGNDRVGAPYLLPFGDPIGWASIPPEHAKFFSAFCFARAIVLFEEIEHLSGQPVRCCDLSRFPIGLPQDNTRFVDSLRFLR</sequence>
<dbReference type="AlphaFoldDB" id="A0A0G1RUQ5"/>
<dbReference type="InterPro" id="IPR029057">
    <property type="entry name" value="PRTase-like"/>
</dbReference>
<protein>
    <recommendedName>
        <fullName evidence="3">Phosphoribosyltransferase domain-containing protein</fullName>
    </recommendedName>
</protein>
<dbReference type="Proteomes" id="UP000034705">
    <property type="component" value="Unassembled WGS sequence"/>
</dbReference>
<dbReference type="SUPFAM" id="SSF53271">
    <property type="entry name" value="PRTase-like"/>
    <property type="match status" value="1"/>
</dbReference>
<reference evidence="1 2" key="1">
    <citation type="journal article" date="2015" name="Nature">
        <title>rRNA introns, odd ribosomes, and small enigmatic genomes across a large radiation of phyla.</title>
        <authorList>
            <person name="Brown C.T."/>
            <person name="Hug L.A."/>
            <person name="Thomas B.C."/>
            <person name="Sharon I."/>
            <person name="Castelle C.J."/>
            <person name="Singh A."/>
            <person name="Wilkins M.J."/>
            <person name="Williams K.H."/>
            <person name="Banfield J.F."/>
        </authorList>
    </citation>
    <scope>NUCLEOTIDE SEQUENCE [LARGE SCALE GENOMIC DNA]</scope>
</reference>
<dbReference type="EMBL" id="LCMG01000007">
    <property type="protein sequence ID" value="KKU33693.1"/>
    <property type="molecule type" value="Genomic_DNA"/>
</dbReference>
<evidence type="ECO:0008006" key="3">
    <source>
        <dbReference type="Google" id="ProtNLM"/>
    </source>
</evidence>
<organism evidence="1 2">
    <name type="scientific">Candidatus Uhrbacteria bacterium GW2011_GWF2_46_218</name>
    <dbReference type="NCBI Taxonomy" id="1619001"/>
    <lineage>
        <taxon>Bacteria</taxon>
        <taxon>Candidatus Uhriibacteriota</taxon>
    </lineage>
</organism>
<accession>A0A0G1RUQ5</accession>
<proteinExistence type="predicted"/>
<evidence type="ECO:0000313" key="1">
    <source>
        <dbReference type="EMBL" id="KKU33693.1"/>
    </source>
</evidence>
<evidence type="ECO:0000313" key="2">
    <source>
        <dbReference type="Proteomes" id="UP000034705"/>
    </source>
</evidence>
<dbReference type="Gene3D" id="3.40.50.2020">
    <property type="match status" value="1"/>
</dbReference>
<comment type="caution">
    <text evidence="1">The sequence shown here is derived from an EMBL/GenBank/DDBJ whole genome shotgun (WGS) entry which is preliminary data.</text>
</comment>
<name>A0A0G1RUQ5_9BACT</name>
<gene>
    <name evidence="1" type="ORF">UX45_C0007G0020</name>
</gene>